<keyword evidence="8 18" id="KW-0812">Transmembrane</keyword>
<dbReference type="GO" id="GO:0005794">
    <property type="term" value="C:Golgi apparatus"/>
    <property type="evidence" value="ECO:0007669"/>
    <property type="project" value="TreeGrafter"/>
</dbReference>
<dbReference type="InterPro" id="IPR000462">
    <property type="entry name" value="CDP-OH_P_trans"/>
</dbReference>
<comment type="subcellular location">
    <subcellularLocation>
        <location evidence="3">Membrane</location>
        <topology evidence="3">Multi-pass membrane protein</topology>
    </subcellularLocation>
</comment>
<keyword evidence="10" id="KW-0460">Magnesium</keyword>
<evidence type="ECO:0000256" key="9">
    <source>
        <dbReference type="ARBA" id="ARBA00022723"/>
    </source>
</evidence>
<dbReference type="PANTHER" id="PTHR15362:SF4">
    <property type="entry name" value="CDP-DIACYLGLYCEROL--INOSITOL 3-PHOSPHATIDYLTRANSFERASE"/>
    <property type="match status" value="1"/>
</dbReference>
<dbReference type="PROSITE" id="PS00379">
    <property type="entry name" value="CDP_ALCOHOL_P_TRANSF"/>
    <property type="match status" value="1"/>
</dbReference>
<feature type="transmembrane region" description="Helical" evidence="18">
    <location>
        <begin position="36"/>
        <end position="55"/>
    </location>
</feature>
<dbReference type="Proteomes" id="UP001458880">
    <property type="component" value="Unassembled WGS sequence"/>
</dbReference>
<keyword evidence="15 16" id="KW-1208">Phospholipid metabolism</keyword>
<accession>A0AAW1N1W8</accession>
<evidence type="ECO:0000256" key="3">
    <source>
        <dbReference type="ARBA" id="ARBA00004141"/>
    </source>
</evidence>
<keyword evidence="20" id="KW-1185">Reference proteome</keyword>
<evidence type="ECO:0000256" key="5">
    <source>
        <dbReference type="ARBA" id="ARBA00013212"/>
    </source>
</evidence>
<keyword evidence="13 16" id="KW-0472">Membrane</keyword>
<keyword evidence="6 16" id="KW-0444">Lipid biosynthesis</keyword>
<evidence type="ECO:0000256" key="12">
    <source>
        <dbReference type="ARBA" id="ARBA00023098"/>
    </source>
</evidence>
<feature type="transmembrane region" description="Helical" evidence="18">
    <location>
        <begin position="9"/>
        <end position="30"/>
    </location>
</feature>
<dbReference type="Pfam" id="PF01066">
    <property type="entry name" value="CDP-OH_P_transf"/>
    <property type="match status" value="1"/>
</dbReference>
<keyword evidence="12 16" id="KW-0443">Lipid metabolism</keyword>
<dbReference type="GO" id="GO:0016020">
    <property type="term" value="C:membrane"/>
    <property type="evidence" value="ECO:0007669"/>
    <property type="project" value="UniProtKB-SubCell"/>
</dbReference>
<evidence type="ECO:0000256" key="13">
    <source>
        <dbReference type="ARBA" id="ARBA00023136"/>
    </source>
</evidence>
<reference evidence="19 20" key="1">
    <citation type="journal article" date="2024" name="BMC Genomics">
        <title>De novo assembly and annotation of Popillia japonica's genome with initial clues to its potential as an invasive pest.</title>
        <authorList>
            <person name="Cucini C."/>
            <person name="Boschi S."/>
            <person name="Funari R."/>
            <person name="Cardaioli E."/>
            <person name="Iannotti N."/>
            <person name="Marturano G."/>
            <person name="Paoli F."/>
            <person name="Bruttini M."/>
            <person name="Carapelli A."/>
            <person name="Frati F."/>
            <person name="Nardi F."/>
        </authorList>
    </citation>
    <scope>NUCLEOTIDE SEQUENCE [LARGE SCALE GENOMIC DNA]</scope>
    <source>
        <strain evidence="19">DMR45628</strain>
    </source>
</reference>
<evidence type="ECO:0000256" key="17">
    <source>
        <dbReference type="RuleBase" id="RU003750"/>
    </source>
</evidence>
<dbReference type="PIRSF" id="PIRSF000848">
    <property type="entry name" value="CDP_diag_ino_3_P"/>
    <property type="match status" value="1"/>
</dbReference>
<feature type="transmembrane region" description="Helical" evidence="18">
    <location>
        <begin position="170"/>
        <end position="190"/>
    </location>
</feature>
<keyword evidence="9" id="KW-0479">Metal-binding</keyword>
<keyword evidence="11 18" id="KW-1133">Transmembrane helix</keyword>
<evidence type="ECO:0000313" key="19">
    <source>
        <dbReference type="EMBL" id="KAK9753163.1"/>
    </source>
</evidence>
<evidence type="ECO:0000256" key="7">
    <source>
        <dbReference type="ARBA" id="ARBA00022679"/>
    </source>
</evidence>
<organism evidence="19 20">
    <name type="scientific">Popillia japonica</name>
    <name type="common">Japanese beetle</name>
    <dbReference type="NCBI Taxonomy" id="7064"/>
    <lineage>
        <taxon>Eukaryota</taxon>
        <taxon>Metazoa</taxon>
        <taxon>Ecdysozoa</taxon>
        <taxon>Arthropoda</taxon>
        <taxon>Hexapoda</taxon>
        <taxon>Insecta</taxon>
        <taxon>Pterygota</taxon>
        <taxon>Neoptera</taxon>
        <taxon>Endopterygota</taxon>
        <taxon>Coleoptera</taxon>
        <taxon>Polyphaga</taxon>
        <taxon>Scarabaeiformia</taxon>
        <taxon>Scarabaeidae</taxon>
        <taxon>Rutelinae</taxon>
        <taxon>Popillia</taxon>
    </lineage>
</organism>
<evidence type="ECO:0000256" key="4">
    <source>
        <dbReference type="ARBA" id="ARBA00010441"/>
    </source>
</evidence>
<dbReference type="EMBL" id="JASPKY010000015">
    <property type="protein sequence ID" value="KAK9753163.1"/>
    <property type="molecule type" value="Genomic_DNA"/>
</dbReference>
<sequence>MSETEENIFLFYPNIIGFARVILAIISFYYMSTNYILSSVCYITSALLDAVDGIAARHFNQSTKFGAILDQLTDRVGTMCLCAVLAHFYPNYMFFFLISMGIDVACHWIYLHTSLLQGKALAYVSFITNLNHILLKYFRFRSLLQGKASHKFVDLSSNPIMHHYYSNRNFLFFMCMGNEMFYCTLYLLYFTPGPSIFGMSLFKMLLYISTPIALAKSFISIVHCCVAAKNLSIIDVNERKALREKSK</sequence>
<evidence type="ECO:0000256" key="8">
    <source>
        <dbReference type="ARBA" id="ARBA00022692"/>
    </source>
</evidence>
<dbReference type="InterPro" id="IPR048254">
    <property type="entry name" value="CDP_ALCOHOL_P_TRANSF_CS"/>
</dbReference>
<evidence type="ECO:0000256" key="18">
    <source>
        <dbReference type="SAM" id="Phobius"/>
    </source>
</evidence>
<gene>
    <name evidence="19" type="ORF">QE152_g3602</name>
</gene>
<comment type="caution">
    <text evidence="19">The sequence shown here is derived from an EMBL/GenBank/DDBJ whole genome shotgun (WGS) entry which is preliminary data.</text>
</comment>
<proteinExistence type="inferred from homology"/>
<evidence type="ECO:0000256" key="14">
    <source>
        <dbReference type="ARBA" id="ARBA00023209"/>
    </source>
</evidence>
<evidence type="ECO:0000256" key="16">
    <source>
        <dbReference type="PIRNR" id="PIRNR000848"/>
    </source>
</evidence>
<keyword evidence="7 16" id="KW-0808">Transferase</keyword>
<evidence type="ECO:0000256" key="10">
    <source>
        <dbReference type="ARBA" id="ARBA00022842"/>
    </source>
</evidence>
<evidence type="ECO:0000313" key="20">
    <source>
        <dbReference type="Proteomes" id="UP001458880"/>
    </source>
</evidence>
<dbReference type="GO" id="GO:0046872">
    <property type="term" value="F:metal ion binding"/>
    <property type="evidence" value="ECO:0007669"/>
    <property type="project" value="UniProtKB-KW"/>
</dbReference>
<dbReference type="GO" id="GO:0006661">
    <property type="term" value="P:phosphatidylinositol biosynthetic process"/>
    <property type="evidence" value="ECO:0007669"/>
    <property type="project" value="TreeGrafter"/>
</dbReference>
<feature type="transmembrane region" description="Helical" evidence="18">
    <location>
        <begin position="76"/>
        <end position="100"/>
    </location>
</feature>
<evidence type="ECO:0000256" key="15">
    <source>
        <dbReference type="ARBA" id="ARBA00023264"/>
    </source>
</evidence>
<comment type="similarity">
    <text evidence="4 16 17">Belongs to the CDP-alcohol phosphatidyltransferase class-I family.</text>
</comment>
<evidence type="ECO:0000256" key="2">
    <source>
        <dbReference type="ARBA" id="ARBA00001946"/>
    </source>
</evidence>
<dbReference type="InterPro" id="IPR043130">
    <property type="entry name" value="CDP-OH_PTrfase_TM_dom"/>
</dbReference>
<evidence type="ECO:0000256" key="1">
    <source>
        <dbReference type="ARBA" id="ARBA00001936"/>
    </source>
</evidence>
<name>A0AAW1N1W8_POPJA</name>
<protein>
    <recommendedName>
        <fullName evidence="5 16">CDP-diacylglycerol--inositol 3-phosphatidyltransferase</fullName>
        <ecNumber evidence="5 16">2.7.8.11</ecNumber>
    </recommendedName>
</protein>
<dbReference type="PANTHER" id="PTHR15362">
    <property type="entry name" value="PHOSPHATIDYLINOSITOL SYNTHASE"/>
    <property type="match status" value="1"/>
</dbReference>
<comment type="catalytic activity">
    <reaction evidence="16">
        <text>a CDP-1,2-diacyl-sn-glycerol + myo-inositol = a 1,2-diacyl-sn-glycero-3-phospho-(1D-myo-inositol) + CMP + H(+)</text>
        <dbReference type="Rhea" id="RHEA:11580"/>
        <dbReference type="ChEBI" id="CHEBI:15378"/>
        <dbReference type="ChEBI" id="CHEBI:17268"/>
        <dbReference type="ChEBI" id="CHEBI:57880"/>
        <dbReference type="ChEBI" id="CHEBI:58332"/>
        <dbReference type="ChEBI" id="CHEBI:60377"/>
        <dbReference type="EC" id="2.7.8.11"/>
    </reaction>
</comment>
<evidence type="ECO:0000256" key="6">
    <source>
        <dbReference type="ARBA" id="ARBA00022516"/>
    </source>
</evidence>
<evidence type="ECO:0000256" key="11">
    <source>
        <dbReference type="ARBA" id="ARBA00022989"/>
    </source>
</evidence>
<dbReference type="AlphaFoldDB" id="A0AAW1N1W8"/>
<dbReference type="Gene3D" id="1.20.120.1760">
    <property type="match status" value="1"/>
</dbReference>
<feature type="transmembrane region" description="Helical" evidence="18">
    <location>
        <begin position="120"/>
        <end position="138"/>
    </location>
</feature>
<comment type="cofactor">
    <cofactor evidence="2">
        <name>Mg(2+)</name>
        <dbReference type="ChEBI" id="CHEBI:18420"/>
    </cofactor>
</comment>
<dbReference type="InterPro" id="IPR014387">
    <property type="entry name" value="CDP_diag_ino_3_P_euk"/>
</dbReference>
<keyword evidence="14 16" id="KW-0594">Phospholipid biosynthesis</keyword>
<comment type="cofactor">
    <cofactor evidence="1">
        <name>Mn(2+)</name>
        <dbReference type="ChEBI" id="CHEBI:29035"/>
    </cofactor>
</comment>
<dbReference type="EC" id="2.7.8.11" evidence="5 16"/>
<dbReference type="GO" id="GO:0003881">
    <property type="term" value="F:CDP-diacylglycerol-inositol 3-phosphatidyltransferase activity"/>
    <property type="evidence" value="ECO:0007669"/>
    <property type="project" value="UniProtKB-UniRule"/>
</dbReference>